<comment type="caution">
    <text evidence="9">The sequence shown here is derived from an EMBL/GenBank/DDBJ whole genome shotgun (WGS) entry which is preliminary data.</text>
</comment>
<dbReference type="PIRSF" id="PIRSF010631">
    <property type="entry name" value="A-rhamnsds"/>
    <property type="match status" value="1"/>
</dbReference>
<evidence type="ECO:0000256" key="4">
    <source>
        <dbReference type="SAM" id="SignalP"/>
    </source>
</evidence>
<evidence type="ECO:0000259" key="7">
    <source>
        <dbReference type="Pfam" id="PF17389"/>
    </source>
</evidence>
<dbReference type="PANTHER" id="PTHR33307:SF6">
    <property type="entry name" value="ALPHA-RHAMNOSIDASE (EUROFUNG)-RELATED"/>
    <property type="match status" value="1"/>
</dbReference>
<dbReference type="InterPro" id="IPR016007">
    <property type="entry name" value="Alpha_rhamnosid"/>
</dbReference>
<name>A0AAW2ZMB3_9EUKA</name>
<dbReference type="Gene3D" id="2.60.40.10">
    <property type="entry name" value="Immunoglobulins"/>
    <property type="match status" value="1"/>
</dbReference>
<keyword evidence="3" id="KW-0378">Hydrolase</keyword>
<keyword evidence="4" id="KW-0732">Signal</keyword>
<dbReference type="InterPro" id="IPR013737">
    <property type="entry name" value="Bac_rhamnosid_N"/>
</dbReference>
<evidence type="ECO:0000313" key="10">
    <source>
        <dbReference type="Proteomes" id="UP001431209"/>
    </source>
</evidence>
<dbReference type="Pfam" id="PF08531">
    <property type="entry name" value="Bac_rhamnosid_N"/>
    <property type="match status" value="1"/>
</dbReference>
<evidence type="ECO:0000259" key="6">
    <source>
        <dbReference type="Pfam" id="PF08531"/>
    </source>
</evidence>
<sequence length="869" mass="98069">MIKISIFLLVFVIATHQQSISAPVDLKVEYIPSPIGVDSPKPRFSWLPSHESGDQVQSAYIIKVGDVWDSGKIKSNQTSQIAYNGKDLSSNTVYDWSVQWFDKDDKASALAKSTFHTGAISNDFFKDAKWIGHQQLHRLSFDLNNTLDSIKNVYAYISGIGYSQLYINGKKISDDLLNPAWTSYDQRVLYSTYVIKNLKQGENVIGVEVGNGWYGQERSHKDKRVLFQLVITLKDGSVIKKVSDETWSSSLGPITYDDVYNGEVYDARLEQPGWDSPNFKQPASWTKSKQVPSPGGVLSSQVMQPVRALKQLLVQTIKKINGNYLIFFDQNFTGWGRLRVKAPAGTKIEIHYSELLHKNKTAIDVSNLRSARATDVYVTRGTGDYEYYEPKFTFHGFQYVWIVGFPGEFTKESFVGKHLYTSVDTVGTFSTSEPILNQIQRLVWWGQTSNLKGIPSDCPQRDERYGWLADAAIVLEESIYNFDMAAFYTKYIRDIFDNQNSGGKGVTISDTVPQSAYGGFPADPAWGTAYPDIATNMWNSFGDVQLLSTYYEPLKRYIDFYSKEADKGLEKMIIKYGDWVPPPPFTRVNGPMTSSFFVIRNLIQMAEFAKVLGKQNDHDAYIARAKQLGAEYHQKFYNKEKQYYDNGFQSAQVFALKLAPYIIPESLVKSVFDYLVNDVINTQKNHLTTGIWGTKYLMEVLSEYGRVDVALGLAKQTTYPSWGYMVVNDVEPATTLWELWNSPTGDVGMDSRNHIMFGCVGGWFYQHLAGITALSPGYGYINLKPAIELLDGLESSYKSVRGEIKVQWSRGVNNDTKLVLQVPVNSVARLQLKSGYELTWDDGKVKDVEHVDGLVHVNLGSGVHIVMIK</sequence>
<evidence type="ECO:0000256" key="3">
    <source>
        <dbReference type="ARBA" id="ARBA00022801"/>
    </source>
</evidence>
<proteinExistence type="predicted"/>
<gene>
    <name evidence="9" type="ORF">AKO1_005966</name>
</gene>
<accession>A0AAW2ZMB3</accession>
<dbReference type="Gene3D" id="1.50.10.10">
    <property type="match status" value="1"/>
</dbReference>
<dbReference type="InterPro" id="IPR008928">
    <property type="entry name" value="6-hairpin_glycosidase_sf"/>
</dbReference>
<dbReference type="Proteomes" id="UP001431209">
    <property type="component" value="Unassembled WGS sequence"/>
</dbReference>
<evidence type="ECO:0000313" key="9">
    <source>
        <dbReference type="EMBL" id="KAL0489839.1"/>
    </source>
</evidence>
<feature type="chain" id="PRO_5043688547" description="alpha-L-rhamnosidase" evidence="4">
    <location>
        <begin position="18"/>
        <end position="869"/>
    </location>
</feature>
<evidence type="ECO:0000256" key="1">
    <source>
        <dbReference type="ARBA" id="ARBA00001445"/>
    </source>
</evidence>
<dbReference type="GO" id="GO:0005975">
    <property type="term" value="P:carbohydrate metabolic process"/>
    <property type="evidence" value="ECO:0007669"/>
    <property type="project" value="InterPro"/>
</dbReference>
<dbReference type="Pfam" id="PF17390">
    <property type="entry name" value="Bac_rhamnosid_C"/>
    <property type="match status" value="1"/>
</dbReference>
<dbReference type="InterPro" id="IPR035398">
    <property type="entry name" value="Bac_rhamnosid_C"/>
</dbReference>
<dbReference type="Gene3D" id="2.60.420.10">
    <property type="entry name" value="Maltose phosphorylase, domain 3"/>
    <property type="match status" value="1"/>
</dbReference>
<dbReference type="InterPro" id="IPR008902">
    <property type="entry name" value="Rhamnosid_concanavalin"/>
</dbReference>
<dbReference type="InterPro" id="IPR012341">
    <property type="entry name" value="6hp_glycosidase-like_sf"/>
</dbReference>
<dbReference type="GO" id="GO:0030596">
    <property type="term" value="F:alpha-L-rhamnosidase activity"/>
    <property type="evidence" value="ECO:0007669"/>
    <property type="project" value="UniProtKB-EC"/>
</dbReference>
<feature type="domain" description="Alpha-L-rhamnosidase concanavalin-like" evidence="5">
    <location>
        <begin position="321"/>
        <end position="419"/>
    </location>
</feature>
<dbReference type="InterPro" id="IPR013783">
    <property type="entry name" value="Ig-like_fold"/>
</dbReference>
<feature type="domain" description="Bacterial alpha-L-rhamnosidase N-terminal" evidence="6">
    <location>
        <begin position="149"/>
        <end position="308"/>
    </location>
</feature>
<dbReference type="InterPro" id="IPR035396">
    <property type="entry name" value="Bac_rhamnosid6H"/>
</dbReference>
<evidence type="ECO:0000259" key="8">
    <source>
        <dbReference type="Pfam" id="PF17390"/>
    </source>
</evidence>
<organism evidence="9 10">
    <name type="scientific">Acrasis kona</name>
    <dbReference type="NCBI Taxonomy" id="1008807"/>
    <lineage>
        <taxon>Eukaryota</taxon>
        <taxon>Discoba</taxon>
        <taxon>Heterolobosea</taxon>
        <taxon>Tetramitia</taxon>
        <taxon>Eutetramitia</taxon>
        <taxon>Acrasidae</taxon>
        <taxon>Acrasis</taxon>
    </lineage>
</organism>
<reference evidence="9 10" key="1">
    <citation type="submission" date="2024-03" db="EMBL/GenBank/DDBJ databases">
        <title>The Acrasis kona genome and developmental transcriptomes reveal deep origins of eukaryotic multicellular pathways.</title>
        <authorList>
            <person name="Sheikh S."/>
            <person name="Fu C.-J."/>
            <person name="Brown M.W."/>
            <person name="Baldauf S.L."/>
        </authorList>
    </citation>
    <scope>NUCLEOTIDE SEQUENCE [LARGE SCALE GENOMIC DNA]</scope>
    <source>
        <strain evidence="9 10">ATCC MYA-3509</strain>
    </source>
</reference>
<dbReference type="EMBL" id="JAOPGA020001609">
    <property type="protein sequence ID" value="KAL0489839.1"/>
    <property type="molecule type" value="Genomic_DNA"/>
</dbReference>
<dbReference type="Pfam" id="PF25788">
    <property type="entry name" value="Ig_Rha78A_N"/>
    <property type="match status" value="1"/>
</dbReference>
<dbReference type="Pfam" id="PF05592">
    <property type="entry name" value="Bac_rhamnosid"/>
    <property type="match status" value="1"/>
</dbReference>
<dbReference type="Pfam" id="PF17389">
    <property type="entry name" value="Bac_rhamnosid6H"/>
    <property type="match status" value="1"/>
</dbReference>
<dbReference type="AlphaFoldDB" id="A0AAW2ZMB3"/>
<comment type="catalytic activity">
    <reaction evidence="1">
        <text>Hydrolysis of terminal non-reducing alpha-L-rhamnose residues in alpha-L-rhamnosides.</text>
        <dbReference type="EC" id="3.2.1.40"/>
    </reaction>
</comment>
<dbReference type="Gene3D" id="2.60.120.260">
    <property type="entry name" value="Galactose-binding domain-like"/>
    <property type="match status" value="2"/>
</dbReference>
<dbReference type="PANTHER" id="PTHR33307">
    <property type="entry name" value="ALPHA-RHAMNOSIDASE (EUROFUNG)"/>
    <property type="match status" value="1"/>
</dbReference>
<dbReference type="EC" id="3.2.1.40" evidence="2"/>
<evidence type="ECO:0000259" key="5">
    <source>
        <dbReference type="Pfam" id="PF05592"/>
    </source>
</evidence>
<evidence type="ECO:0000256" key="2">
    <source>
        <dbReference type="ARBA" id="ARBA00012652"/>
    </source>
</evidence>
<feature type="domain" description="Alpha-L-rhamnosidase six-hairpin glycosidase" evidence="7">
    <location>
        <begin position="425"/>
        <end position="768"/>
    </location>
</feature>
<protein>
    <recommendedName>
        <fullName evidence="2">alpha-L-rhamnosidase</fullName>
        <ecNumber evidence="2">3.2.1.40</ecNumber>
    </recommendedName>
</protein>
<dbReference type="SUPFAM" id="SSF48208">
    <property type="entry name" value="Six-hairpin glycosidases"/>
    <property type="match status" value="1"/>
</dbReference>
<feature type="domain" description="Alpha-L-rhamnosidase C-terminal" evidence="8">
    <location>
        <begin position="770"/>
        <end position="835"/>
    </location>
</feature>
<keyword evidence="10" id="KW-1185">Reference proteome</keyword>
<feature type="signal peptide" evidence="4">
    <location>
        <begin position="1"/>
        <end position="17"/>
    </location>
</feature>